<name>A0AAF0TY82_SOLVR</name>
<gene>
    <name evidence="1" type="ORF">MTR67_022868</name>
</gene>
<organism evidence="1 2">
    <name type="scientific">Solanum verrucosum</name>
    <dbReference type="NCBI Taxonomy" id="315347"/>
    <lineage>
        <taxon>Eukaryota</taxon>
        <taxon>Viridiplantae</taxon>
        <taxon>Streptophyta</taxon>
        <taxon>Embryophyta</taxon>
        <taxon>Tracheophyta</taxon>
        <taxon>Spermatophyta</taxon>
        <taxon>Magnoliopsida</taxon>
        <taxon>eudicotyledons</taxon>
        <taxon>Gunneridae</taxon>
        <taxon>Pentapetalae</taxon>
        <taxon>asterids</taxon>
        <taxon>lamiids</taxon>
        <taxon>Solanales</taxon>
        <taxon>Solanaceae</taxon>
        <taxon>Solanoideae</taxon>
        <taxon>Solaneae</taxon>
        <taxon>Solanum</taxon>
    </lineage>
</organism>
<sequence>MCSQIIRASSMCSPRKN</sequence>
<protein>
    <submittedName>
        <fullName evidence="1">Uncharacterized protein</fullName>
    </submittedName>
</protein>
<reference evidence="1" key="1">
    <citation type="submission" date="2023-08" db="EMBL/GenBank/DDBJ databases">
        <title>A de novo genome assembly of Solanum verrucosum Schlechtendal, a Mexican diploid species geographically isolated from the other diploid A-genome species in potato relatives.</title>
        <authorList>
            <person name="Hosaka K."/>
        </authorList>
    </citation>
    <scope>NUCLEOTIDE SEQUENCE</scope>
    <source>
        <tissue evidence="1">Young leaves</tissue>
    </source>
</reference>
<accession>A0AAF0TY82</accession>
<proteinExistence type="predicted"/>
<keyword evidence="2" id="KW-1185">Reference proteome</keyword>
<dbReference type="AlphaFoldDB" id="A0AAF0TY82"/>
<dbReference type="Proteomes" id="UP001234989">
    <property type="component" value="Chromosome 5"/>
</dbReference>
<evidence type="ECO:0000313" key="2">
    <source>
        <dbReference type="Proteomes" id="UP001234989"/>
    </source>
</evidence>
<evidence type="ECO:0000313" key="1">
    <source>
        <dbReference type="EMBL" id="WMV29483.1"/>
    </source>
</evidence>
<dbReference type="EMBL" id="CP133616">
    <property type="protein sequence ID" value="WMV29483.1"/>
    <property type="molecule type" value="Genomic_DNA"/>
</dbReference>